<sequence>MSSHEEDDLRDAIEENAASLLEIDEALLSSPADEELLEARRDLQAARTELAAALLALRSAHVSAEAGCHPQPELNVRSTADVHDKQQGPAEKSDGDLSIMPAERAGPRLQARAPSRPASMEPDFMALAKKYPDLAPYVRPNRQGRGVIDFTDFGAARQLSRALLADDYGVSWWVPDGHLIPPVTNRANYIHWLHDLLGLCPEASSVRVLDVGCGANLIYPLLGAAMHGWRFVGVDITDTAVEWAERNAAANPRLQHLLKIRRVQHPPGSDAGVLAPAFQEGDTFTFTMCNPPFFASMEEAGQNPATAFSGTAAEMVCPGGELAFVTRMVSDSLALQDRVAWFTTMVGKKDTLKKVRALLHARGVPSVRSTQFTQGRTQRWGLAWSFAAAQPQKRRPPDQAAPAVARRALATVSHASISQ</sequence>
<feature type="region of interest" description="Disordered" evidence="3">
    <location>
        <begin position="80"/>
        <end position="99"/>
    </location>
</feature>
<dbReference type="AlphaFoldDB" id="A0AAV1IHR9"/>
<dbReference type="Pfam" id="PF05971">
    <property type="entry name" value="Methyltransf_10"/>
    <property type="match status" value="1"/>
</dbReference>
<keyword evidence="1" id="KW-0489">Methyltransferase</keyword>
<accession>A0AAV1IHR9</accession>
<evidence type="ECO:0000313" key="4">
    <source>
        <dbReference type="EMBL" id="CAK0786797.1"/>
    </source>
</evidence>
<feature type="compositionally biased region" description="Basic and acidic residues" evidence="3">
    <location>
        <begin position="80"/>
        <end position="95"/>
    </location>
</feature>
<dbReference type="PANTHER" id="PTHR13393:SF0">
    <property type="entry name" value="RNA N6-ADENOSINE-METHYLTRANSFERASE METTL16"/>
    <property type="match status" value="1"/>
</dbReference>
<dbReference type="GO" id="GO:0008168">
    <property type="term" value="F:methyltransferase activity"/>
    <property type="evidence" value="ECO:0007669"/>
    <property type="project" value="UniProtKB-KW"/>
</dbReference>
<proteinExistence type="predicted"/>
<dbReference type="EMBL" id="CAUYUE010000015">
    <property type="protein sequence ID" value="CAK0786797.1"/>
    <property type="molecule type" value="Genomic_DNA"/>
</dbReference>
<dbReference type="Proteomes" id="UP001314263">
    <property type="component" value="Unassembled WGS sequence"/>
</dbReference>
<evidence type="ECO:0000256" key="1">
    <source>
        <dbReference type="ARBA" id="ARBA00022603"/>
    </source>
</evidence>
<keyword evidence="5" id="KW-1185">Reference proteome</keyword>
<dbReference type="PANTHER" id="PTHR13393">
    <property type="entry name" value="SAM-DEPENDENT METHYLTRANSFERASE"/>
    <property type="match status" value="1"/>
</dbReference>
<name>A0AAV1IHR9_9CHLO</name>
<keyword evidence="2" id="KW-0808">Transferase</keyword>
<dbReference type="SUPFAM" id="SSF53335">
    <property type="entry name" value="S-adenosyl-L-methionine-dependent methyltransferases"/>
    <property type="match status" value="1"/>
</dbReference>
<evidence type="ECO:0000313" key="5">
    <source>
        <dbReference type="Proteomes" id="UP001314263"/>
    </source>
</evidence>
<dbReference type="Gene3D" id="3.40.50.150">
    <property type="entry name" value="Vaccinia Virus protein VP39"/>
    <property type="match status" value="1"/>
</dbReference>
<comment type="caution">
    <text evidence="4">The sequence shown here is derived from an EMBL/GenBank/DDBJ whole genome shotgun (WGS) entry which is preliminary data.</text>
</comment>
<evidence type="ECO:0000256" key="3">
    <source>
        <dbReference type="SAM" id="MobiDB-lite"/>
    </source>
</evidence>
<protein>
    <recommendedName>
        <fullName evidence="6">Ribosomal RNA large subunit methyltransferase F</fullName>
    </recommendedName>
</protein>
<organism evidence="4 5">
    <name type="scientific">Coccomyxa viridis</name>
    <dbReference type="NCBI Taxonomy" id="1274662"/>
    <lineage>
        <taxon>Eukaryota</taxon>
        <taxon>Viridiplantae</taxon>
        <taxon>Chlorophyta</taxon>
        <taxon>core chlorophytes</taxon>
        <taxon>Trebouxiophyceae</taxon>
        <taxon>Trebouxiophyceae incertae sedis</taxon>
        <taxon>Coccomyxaceae</taxon>
        <taxon>Coccomyxa</taxon>
    </lineage>
</organism>
<evidence type="ECO:0008006" key="6">
    <source>
        <dbReference type="Google" id="ProtNLM"/>
    </source>
</evidence>
<dbReference type="CDD" id="cd02440">
    <property type="entry name" value="AdoMet_MTases"/>
    <property type="match status" value="1"/>
</dbReference>
<evidence type="ECO:0000256" key="2">
    <source>
        <dbReference type="ARBA" id="ARBA00022679"/>
    </source>
</evidence>
<dbReference type="GO" id="GO:0005634">
    <property type="term" value="C:nucleus"/>
    <property type="evidence" value="ECO:0007669"/>
    <property type="project" value="TreeGrafter"/>
</dbReference>
<dbReference type="InterPro" id="IPR029063">
    <property type="entry name" value="SAM-dependent_MTases_sf"/>
</dbReference>
<gene>
    <name evidence="4" type="ORF">CVIRNUC_010011</name>
</gene>
<dbReference type="InterPro" id="IPR010286">
    <property type="entry name" value="METTL16/RlmF"/>
</dbReference>
<dbReference type="GO" id="GO:0070475">
    <property type="term" value="P:rRNA base methylation"/>
    <property type="evidence" value="ECO:0007669"/>
    <property type="project" value="TreeGrafter"/>
</dbReference>
<reference evidence="4 5" key="1">
    <citation type="submission" date="2023-10" db="EMBL/GenBank/DDBJ databases">
        <authorList>
            <person name="Maclean D."/>
            <person name="Macfadyen A."/>
        </authorList>
    </citation>
    <scope>NUCLEOTIDE SEQUENCE [LARGE SCALE GENOMIC DNA]</scope>
</reference>